<reference evidence="2 3" key="1">
    <citation type="submission" date="2024-09" db="EMBL/GenBank/DDBJ databases">
        <title>Chromosome-scale assembly of Riccia sorocarpa.</title>
        <authorList>
            <person name="Paukszto L."/>
        </authorList>
    </citation>
    <scope>NUCLEOTIDE SEQUENCE [LARGE SCALE GENOMIC DNA]</scope>
    <source>
        <strain evidence="2">LP-2024</strain>
        <tissue evidence="2">Aerial parts of the thallus</tissue>
    </source>
</reference>
<dbReference type="EMBL" id="JBJQOH010000003">
    <property type="protein sequence ID" value="KAL3691746.1"/>
    <property type="molecule type" value="Genomic_DNA"/>
</dbReference>
<sequence>MQGATQKQTPNPVRQPRCDNKEGIIAGRSRITEESCRNVDTMVSTAKVYQRPCLHIGEIQVLRINVGQCNSFDIRHGRPSRGWMKLHDSVVDGREQRHRVGVIDEELAQVLGVHLHKWLRIAISIGKTFSYIFLHGIEGSETKVRADSGRDRNENKPSCPVIRRSLVFVGIELCGDFFTDMTNEEKREYNRSMYMRGLHIPDAAEARARMLKDIIDRMTWKKIPPPYRNYRRSMDYWAHYFDEQLYIDPTTCARPIERGPRAKESTSQ</sequence>
<evidence type="ECO:0000313" key="2">
    <source>
        <dbReference type="EMBL" id="KAL3691746.1"/>
    </source>
</evidence>
<accession>A0ABD3HLP4</accession>
<feature type="compositionally biased region" description="Polar residues" evidence="1">
    <location>
        <begin position="1"/>
        <end position="12"/>
    </location>
</feature>
<keyword evidence="3" id="KW-1185">Reference proteome</keyword>
<proteinExistence type="predicted"/>
<protein>
    <submittedName>
        <fullName evidence="2">Uncharacterized protein</fullName>
    </submittedName>
</protein>
<evidence type="ECO:0000313" key="3">
    <source>
        <dbReference type="Proteomes" id="UP001633002"/>
    </source>
</evidence>
<dbReference type="AlphaFoldDB" id="A0ABD3HLP4"/>
<name>A0ABD3HLP4_9MARC</name>
<dbReference type="Proteomes" id="UP001633002">
    <property type="component" value="Unassembled WGS sequence"/>
</dbReference>
<organism evidence="2 3">
    <name type="scientific">Riccia sorocarpa</name>
    <dbReference type="NCBI Taxonomy" id="122646"/>
    <lineage>
        <taxon>Eukaryota</taxon>
        <taxon>Viridiplantae</taxon>
        <taxon>Streptophyta</taxon>
        <taxon>Embryophyta</taxon>
        <taxon>Marchantiophyta</taxon>
        <taxon>Marchantiopsida</taxon>
        <taxon>Marchantiidae</taxon>
        <taxon>Marchantiales</taxon>
        <taxon>Ricciaceae</taxon>
        <taxon>Riccia</taxon>
    </lineage>
</organism>
<gene>
    <name evidence="2" type="ORF">R1sor_005397</name>
</gene>
<comment type="caution">
    <text evidence="2">The sequence shown here is derived from an EMBL/GenBank/DDBJ whole genome shotgun (WGS) entry which is preliminary data.</text>
</comment>
<evidence type="ECO:0000256" key="1">
    <source>
        <dbReference type="SAM" id="MobiDB-lite"/>
    </source>
</evidence>
<feature type="region of interest" description="Disordered" evidence="1">
    <location>
        <begin position="1"/>
        <end position="22"/>
    </location>
</feature>